<keyword evidence="2" id="KW-1185">Reference proteome</keyword>
<dbReference type="OrthoDB" id="9955554at2"/>
<dbReference type="KEGG" id="hdi:HDIA_1392"/>
<name>A0A2C9D3X9_9HYPH</name>
<proteinExistence type="predicted"/>
<evidence type="ECO:0000313" key="1">
    <source>
        <dbReference type="EMBL" id="SON54933.1"/>
    </source>
</evidence>
<dbReference type="RefSeq" id="WP_157775406.1">
    <property type="nucleotide sequence ID" value="NZ_LT960614.1"/>
</dbReference>
<reference evidence="2" key="1">
    <citation type="submission" date="2017-09" db="EMBL/GenBank/DDBJ databases">
        <title>Genome sequence of Nannocystis excedens DSM 71.</title>
        <authorList>
            <person name="Blom J."/>
        </authorList>
    </citation>
    <scope>NUCLEOTIDE SEQUENCE [LARGE SCALE GENOMIC DNA]</scope>
    <source>
        <strain evidence="2">type strain: E19</strain>
    </source>
</reference>
<evidence type="ECO:0000313" key="2">
    <source>
        <dbReference type="Proteomes" id="UP000223606"/>
    </source>
</evidence>
<sequence>MAFLFAVGEGVSRAARLPALDRIEEIHLRRGRVGDLDALCRRLLIAAARKEGRIGAALPAADLIEPLHLVATRHLTQSGVVRDLALLSVMIVAATAFVGMTGL</sequence>
<dbReference type="Proteomes" id="UP000223606">
    <property type="component" value="Chromosome 1"/>
</dbReference>
<gene>
    <name evidence="1" type="ORF">HDIA_1392</name>
</gene>
<dbReference type="EMBL" id="LT960614">
    <property type="protein sequence ID" value="SON54933.1"/>
    <property type="molecule type" value="Genomic_DNA"/>
</dbReference>
<dbReference type="AlphaFoldDB" id="A0A2C9D3X9"/>
<accession>A0A2C9D3X9</accession>
<protein>
    <submittedName>
        <fullName evidence="1">Uncharacterized protein</fullName>
    </submittedName>
</protein>
<organism evidence="1 2">
    <name type="scientific">Hartmannibacter diazotrophicus</name>
    <dbReference type="NCBI Taxonomy" id="1482074"/>
    <lineage>
        <taxon>Bacteria</taxon>
        <taxon>Pseudomonadati</taxon>
        <taxon>Pseudomonadota</taxon>
        <taxon>Alphaproteobacteria</taxon>
        <taxon>Hyphomicrobiales</taxon>
        <taxon>Pleomorphomonadaceae</taxon>
        <taxon>Hartmannibacter</taxon>
    </lineage>
</organism>